<evidence type="ECO:0000313" key="2">
    <source>
        <dbReference type="Proteomes" id="UP000509626"/>
    </source>
</evidence>
<dbReference type="RefSeq" id="WP_179269651.1">
    <property type="nucleotide sequence ID" value="NZ_CP058579.1"/>
</dbReference>
<accession>A0A7D5LBP6</accession>
<proteinExistence type="predicted"/>
<keyword evidence="2" id="KW-1185">Reference proteome</keyword>
<sequence>MNITDASQQIVRIVEMNTTEKQPDTAASHTILQIATGAGLSLPEANTALNHAVEQGTLVEENGRYRVA</sequence>
<gene>
    <name evidence="1" type="ORF">HUG12_15530</name>
</gene>
<protein>
    <recommendedName>
        <fullName evidence="3">MarR family transcriptional regulator</fullName>
    </recommendedName>
</protein>
<name>A0A7D5LBP6_9EURY</name>
<reference evidence="1 2" key="1">
    <citation type="submission" date="2020-06" db="EMBL/GenBank/DDBJ databases">
        <title>NJ-3-1, isolated from saline soil.</title>
        <authorList>
            <person name="Cui H.L."/>
            <person name="Shi X."/>
        </authorList>
    </citation>
    <scope>NUCLEOTIDE SEQUENCE [LARGE SCALE GENOMIC DNA]</scope>
    <source>
        <strain evidence="1 2">NJ-3-1</strain>
    </source>
</reference>
<dbReference type="KEGG" id="halu:HUG12_15530"/>
<dbReference type="GeneID" id="56038899"/>
<dbReference type="Proteomes" id="UP000509626">
    <property type="component" value="Chromosome"/>
</dbReference>
<dbReference type="AlphaFoldDB" id="A0A7D5LBP6"/>
<evidence type="ECO:0000313" key="1">
    <source>
        <dbReference type="EMBL" id="QLG63066.1"/>
    </source>
</evidence>
<organism evidence="1 2">
    <name type="scientific">Halorarum salinum</name>
    <dbReference type="NCBI Taxonomy" id="2743089"/>
    <lineage>
        <taxon>Archaea</taxon>
        <taxon>Methanobacteriati</taxon>
        <taxon>Methanobacteriota</taxon>
        <taxon>Stenosarchaea group</taxon>
        <taxon>Halobacteria</taxon>
        <taxon>Halobacteriales</taxon>
        <taxon>Haloferacaceae</taxon>
        <taxon>Halorarum</taxon>
    </lineage>
</organism>
<dbReference type="EMBL" id="CP058579">
    <property type="protein sequence ID" value="QLG63066.1"/>
    <property type="molecule type" value="Genomic_DNA"/>
</dbReference>
<evidence type="ECO:0008006" key="3">
    <source>
        <dbReference type="Google" id="ProtNLM"/>
    </source>
</evidence>